<keyword evidence="2 9" id="KW-0436">Ligase</keyword>
<dbReference type="CDD" id="cd05913">
    <property type="entry name" value="PaaK"/>
    <property type="match status" value="1"/>
</dbReference>
<evidence type="ECO:0000256" key="4">
    <source>
        <dbReference type="ARBA" id="ARBA00060591"/>
    </source>
</evidence>
<feature type="domain" description="AMP-dependent synthetase/ligase" evidence="10">
    <location>
        <begin position="79"/>
        <end position="284"/>
    </location>
</feature>
<evidence type="ECO:0000259" key="11">
    <source>
        <dbReference type="Pfam" id="PF14535"/>
    </source>
</evidence>
<comment type="similarity">
    <text evidence="5 9">Belongs to the phenylacetyl-CoA ligase family.</text>
</comment>
<protein>
    <recommendedName>
        <fullName evidence="7 9">Phenylacetate-coenzyme A ligase</fullName>
        <ecNumber evidence="6 9">6.2.1.30</ecNumber>
    </recommendedName>
    <alternativeName>
        <fullName evidence="8 9">Phenylacetyl-CoA ligase</fullName>
    </alternativeName>
</protein>
<comment type="catalytic activity">
    <reaction evidence="9">
        <text>2-phenylacetate + ATP + CoA = phenylacetyl-CoA + AMP + diphosphate</text>
        <dbReference type="Rhea" id="RHEA:20956"/>
        <dbReference type="ChEBI" id="CHEBI:18401"/>
        <dbReference type="ChEBI" id="CHEBI:30616"/>
        <dbReference type="ChEBI" id="CHEBI:33019"/>
        <dbReference type="ChEBI" id="CHEBI:57287"/>
        <dbReference type="ChEBI" id="CHEBI:57390"/>
        <dbReference type="ChEBI" id="CHEBI:456215"/>
        <dbReference type="EC" id="6.2.1.30"/>
    </reaction>
</comment>
<accession>A0A1M6KU76</accession>
<evidence type="ECO:0000256" key="1">
    <source>
        <dbReference type="ARBA" id="ARBA00011245"/>
    </source>
</evidence>
<comment type="function">
    <text evidence="9">Catalyzes the activation of phenylacetic acid (PA) to phenylacetyl-CoA (PA-CoA).</text>
</comment>
<dbReference type="GO" id="GO:0010124">
    <property type="term" value="P:phenylacetate catabolic process"/>
    <property type="evidence" value="ECO:0007669"/>
    <property type="project" value="UniProtKB-UniRule"/>
</dbReference>
<sequence length="438" mass="48822">MFEPQVESMSRDELADLQSRRLRQLVQRAYEKVPFYRRKMESRGLVPQDIRSIADIRYLPTLQKSDMREQYPFGLFSAEREEIARFHASSGTKGKPTLVGYTAHDLQVFANLLARSLVTAGATPQDTIHVAYGYGLFTGGLGFHAGVEHLGATVVPASSGQTVRQVTLMQDLRPQGICCTPSYAMTLADVMLQHSIQPKSLGIRYGIFGAEPWSESMRKQIEDIYGLTACDVYGLSELMGPGVAIECFEEQNGLHLAEDHFYAEICHPDTGDPVPEGEYGELVLTALSKEAMAIIRYRTGDITRLKSEPCSCGRTHRRMERLLGRRDDMLVVRGVNVYPSEIERVILQCPELSAHYQIRRVYQGHLEQLEVHVEVADSSAASVELAAAASFNSDAFSRQVAEKLYNTLGIKVEVKICPPGTLPRSEGKAVRLVEERHS</sequence>
<dbReference type="InterPro" id="IPR045851">
    <property type="entry name" value="AMP-bd_C_sf"/>
</dbReference>
<dbReference type="InterPro" id="IPR011880">
    <property type="entry name" value="PA_CoA_ligase"/>
</dbReference>
<dbReference type="PANTHER" id="PTHR43845:SF1">
    <property type="entry name" value="BLR5969 PROTEIN"/>
    <property type="match status" value="1"/>
</dbReference>
<dbReference type="SUPFAM" id="SSF56801">
    <property type="entry name" value="Acetyl-CoA synthetase-like"/>
    <property type="match status" value="1"/>
</dbReference>
<dbReference type="Gene3D" id="3.30.300.30">
    <property type="match status" value="1"/>
</dbReference>
<dbReference type="InterPro" id="IPR042099">
    <property type="entry name" value="ANL_N_sf"/>
</dbReference>
<dbReference type="PANTHER" id="PTHR43845">
    <property type="entry name" value="BLR5969 PROTEIN"/>
    <property type="match status" value="1"/>
</dbReference>
<evidence type="ECO:0000256" key="9">
    <source>
        <dbReference type="PIRNR" id="PIRNR006444"/>
    </source>
</evidence>
<evidence type="ECO:0000256" key="5">
    <source>
        <dbReference type="ARBA" id="ARBA00061566"/>
    </source>
</evidence>
<dbReference type="AlphaFoldDB" id="A0A1M6KU76"/>
<keyword evidence="13" id="KW-1185">Reference proteome</keyword>
<evidence type="ECO:0000313" key="13">
    <source>
        <dbReference type="Proteomes" id="UP000184016"/>
    </source>
</evidence>
<dbReference type="GO" id="GO:0000166">
    <property type="term" value="F:nucleotide binding"/>
    <property type="evidence" value="ECO:0007669"/>
    <property type="project" value="UniProtKB-KW"/>
</dbReference>
<dbReference type="UniPathway" id="UPA00930"/>
<dbReference type="PIRSF" id="PIRSF006444">
    <property type="entry name" value="PaaK"/>
    <property type="match status" value="1"/>
</dbReference>
<dbReference type="OrthoDB" id="580775at2"/>
<dbReference type="Gene3D" id="3.40.50.12780">
    <property type="entry name" value="N-terminal domain of ligase-like"/>
    <property type="match status" value="1"/>
</dbReference>
<dbReference type="GO" id="GO:0047475">
    <property type="term" value="F:phenylacetate-CoA ligase activity"/>
    <property type="evidence" value="ECO:0007669"/>
    <property type="project" value="UniProtKB-EC"/>
</dbReference>
<comment type="pathway">
    <text evidence="4 9">Aromatic compound metabolism; phenylacetate degradation.</text>
</comment>
<dbReference type="Pfam" id="PF00501">
    <property type="entry name" value="AMP-binding"/>
    <property type="match status" value="1"/>
</dbReference>
<gene>
    <name evidence="12" type="ORF">SAMN05443507_10214</name>
</gene>
<dbReference type="FunFam" id="3.40.50.12780:FF:000016">
    <property type="entry name" value="Phenylacetate-coenzyme A ligase"/>
    <property type="match status" value="1"/>
</dbReference>
<dbReference type="InterPro" id="IPR000873">
    <property type="entry name" value="AMP-dep_synth/lig_dom"/>
</dbReference>
<dbReference type="InterPro" id="IPR028154">
    <property type="entry name" value="AMP-dep_Lig_C"/>
</dbReference>
<dbReference type="RefSeq" id="WP_072872783.1">
    <property type="nucleotide sequence ID" value="NZ_FRAF01000002.1"/>
</dbReference>
<keyword evidence="3 9" id="KW-0547">Nucleotide-binding</keyword>
<evidence type="ECO:0000256" key="2">
    <source>
        <dbReference type="ARBA" id="ARBA00022598"/>
    </source>
</evidence>
<reference evidence="13" key="1">
    <citation type="submission" date="2016-11" db="EMBL/GenBank/DDBJ databases">
        <authorList>
            <person name="Varghese N."/>
            <person name="Submissions S."/>
        </authorList>
    </citation>
    <scope>NUCLEOTIDE SEQUENCE [LARGE SCALE GENOMIC DNA]</scope>
    <source>
        <strain evidence="13">USBA-503</strain>
    </source>
</reference>
<evidence type="ECO:0000313" key="12">
    <source>
        <dbReference type="EMBL" id="SHJ62527.1"/>
    </source>
</evidence>
<organism evidence="12 13">
    <name type="scientific">Alicyclobacillus tolerans</name>
    <dbReference type="NCBI Taxonomy" id="90970"/>
    <lineage>
        <taxon>Bacteria</taxon>
        <taxon>Bacillati</taxon>
        <taxon>Bacillota</taxon>
        <taxon>Bacilli</taxon>
        <taxon>Bacillales</taxon>
        <taxon>Alicyclobacillaceae</taxon>
        <taxon>Alicyclobacillus</taxon>
    </lineage>
</organism>
<proteinExistence type="inferred from homology"/>
<evidence type="ECO:0000256" key="7">
    <source>
        <dbReference type="ARBA" id="ARBA00068695"/>
    </source>
</evidence>
<evidence type="ECO:0000256" key="8">
    <source>
        <dbReference type="ARBA" id="ARBA00075111"/>
    </source>
</evidence>
<evidence type="ECO:0000256" key="6">
    <source>
        <dbReference type="ARBA" id="ARBA00066629"/>
    </source>
</evidence>
<name>A0A1M6KU76_9BACL</name>
<feature type="domain" description="AMP-dependent ligase C-terminal" evidence="11">
    <location>
        <begin position="334"/>
        <end position="436"/>
    </location>
</feature>
<dbReference type="Pfam" id="PF14535">
    <property type="entry name" value="AMP-binding_C_2"/>
    <property type="match status" value="1"/>
</dbReference>
<dbReference type="EC" id="6.2.1.30" evidence="6 9"/>
<dbReference type="EMBL" id="FRAF01000002">
    <property type="protein sequence ID" value="SHJ62527.1"/>
    <property type="molecule type" value="Genomic_DNA"/>
</dbReference>
<dbReference type="Proteomes" id="UP000184016">
    <property type="component" value="Unassembled WGS sequence"/>
</dbReference>
<dbReference type="STRING" id="1830138.SAMN05443507_10214"/>
<comment type="subunit">
    <text evidence="1">Monomer.</text>
</comment>
<evidence type="ECO:0000256" key="3">
    <source>
        <dbReference type="ARBA" id="ARBA00022741"/>
    </source>
</evidence>
<evidence type="ECO:0000259" key="10">
    <source>
        <dbReference type="Pfam" id="PF00501"/>
    </source>
</evidence>